<dbReference type="Gene3D" id="3.40.50.10140">
    <property type="entry name" value="Toll/interleukin-1 receptor homology (TIR) domain"/>
    <property type="match status" value="1"/>
</dbReference>
<dbReference type="EMBL" id="BRLF01000009">
    <property type="protein sequence ID" value="GKX48654.1"/>
    <property type="molecule type" value="Genomic_DNA"/>
</dbReference>
<comment type="caution">
    <text evidence="4">The sequence shown here is derived from an EMBL/GenBank/DDBJ whole genome shotgun (WGS) entry which is preliminary data.</text>
</comment>
<evidence type="ECO:0000313" key="5">
    <source>
        <dbReference type="Proteomes" id="UP001058167"/>
    </source>
</evidence>
<name>A0AAI9L3D8_PECCC</name>
<dbReference type="Pfam" id="PF13676">
    <property type="entry name" value="TIR_2"/>
    <property type="match status" value="1"/>
</dbReference>
<feature type="domain" description="TIR" evidence="2">
    <location>
        <begin position="4"/>
        <end position="105"/>
    </location>
</feature>
<keyword evidence="1" id="KW-0472">Membrane</keyword>
<organism evidence="4 6">
    <name type="scientific">Pectobacterium carotovorum subsp. carotovorum</name>
    <name type="common">Erwinia carotovora subsp. carotovora</name>
    <dbReference type="NCBI Taxonomy" id="555"/>
    <lineage>
        <taxon>Bacteria</taxon>
        <taxon>Pseudomonadati</taxon>
        <taxon>Pseudomonadota</taxon>
        <taxon>Gammaproteobacteria</taxon>
        <taxon>Enterobacterales</taxon>
        <taxon>Pectobacteriaceae</taxon>
        <taxon>Pectobacterium</taxon>
    </lineage>
</organism>
<dbReference type="GO" id="GO:0007165">
    <property type="term" value="P:signal transduction"/>
    <property type="evidence" value="ECO:0007669"/>
    <property type="project" value="InterPro"/>
</dbReference>
<feature type="transmembrane region" description="Helical" evidence="1">
    <location>
        <begin position="152"/>
        <end position="176"/>
    </location>
</feature>
<proteinExistence type="predicted"/>
<dbReference type="EMBL" id="BSRL01000009">
    <property type="protein sequence ID" value="GLV71098.1"/>
    <property type="molecule type" value="Genomic_DNA"/>
</dbReference>
<accession>A0AAI9L3D8</accession>
<evidence type="ECO:0000259" key="2">
    <source>
        <dbReference type="Pfam" id="PF13676"/>
    </source>
</evidence>
<evidence type="ECO:0000256" key="1">
    <source>
        <dbReference type="SAM" id="Phobius"/>
    </source>
</evidence>
<dbReference type="InterPro" id="IPR035897">
    <property type="entry name" value="Toll_tir_struct_dom_sf"/>
</dbReference>
<sequence>MTHHGVDIDFVMSDMTTGSNLKSSINDAIANSDAVLFIISKNTEKSEWMSQEISLAIYNKTNGKNIRLIPLRVDKNAEIPFFLKSYSYLDLSNNADFESAMSRLVIGLHKKMTTSAEEELSIQAEGIKLEAESLKMKELQYDDYKKFKNRQVIFITMISMLLSAIIVSISLVGWLAKIEFSQIQLILALLMVILISALGAIFYLRKIKYNSHEIIKKIDELSDAVRKMEARHGK</sequence>
<reference evidence="4" key="2">
    <citation type="submission" date="2023-02" db="EMBL/GenBank/DDBJ databases">
        <title>Pectobacterium carotovorum subsp. carotovorum NBRC 12380.</title>
        <authorList>
            <person name="Ichikawa N."/>
            <person name="Sato H."/>
            <person name="Tonouchi N."/>
        </authorList>
    </citation>
    <scope>NUCLEOTIDE SEQUENCE</scope>
    <source>
        <strain evidence="4">NBRC 12380</strain>
    </source>
</reference>
<dbReference type="Proteomes" id="UP001165145">
    <property type="component" value="Unassembled WGS sequence"/>
</dbReference>
<keyword evidence="5" id="KW-1185">Reference proteome</keyword>
<evidence type="ECO:0000313" key="3">
    <source>
        <dbReference type="EMBL" id="GKX48654.1"/>
    </source>
</evidence>
<evidence type="ECO:0000313" key="4">
    <source>
        <dbReference type="EMBL" id="GLV71098.1"/>
    </source>
</evidence>
<evidence type="ECO:0000313" key="6">
    <source>
        <dbReference type="Proteomes" id="UP001165145"/>
    </source>
</evidence>
<dbReference type="SUPFAM" id="SSF52200">
    <property type="entry name" value="Toll/Interleukin receptor TIR domain"/>
    <property type="match status" value="1"/>
</dbReference>
<keyword evidence="1" id="KW-0812">Transmembrane</keyword>
<dbReference type="Proteomes" id="UP001058167">
    <property type="component" value="Unassembled WGS sequence"/>
</dbReference>
<reference evidence="3" key="1">
    <citation type="submission" date="2022-06" db="EMBL/GenBank/DDBJ databases">
        <title>Draft genome sequences of Pectobacterium carotovorum subsp. carotovorum str. NBRC12380.</title>
        <authorList>
            <person name="Wakabayashi Y."/>
            <person name="Kojima K."/>
        </authorList>
    </citation>
    <scope>NUCLEOTIDE SEQUENCE</scope>
    <source>
        <strain evidence="3">NBRC 12380</strain>
    </source>
</reference>
<keyword evidence="1" id="KW-1133">Transmembrane helix</keyword>
<dbReference type="InterPro" id="IPR000157">
    <property type="entry name" value="TIR_dom"/>
</dbReference>
<dbReference type="AlphaFoldDB" id="A0AAI9L3D8"/>
<gene>
    <name evidence="4" type="ORF">Pcaca03_35420</name>
    <name evidence="3" type="ORF">SOASR016_34060</name>
</gene>
<protein>
    <recommendedName>
        <fullName evidence="2">TIR domain-containing protein</fullName>
    </recommendedName>
</protein>
<feature type="transmembrane region" description="Helical" evidence="1">
    <location>
        <begin position="182"/>
        <end position="204"/>
    </location>
</feature>